<reference evidence="1 2" key="1">
    <citation type="journal article" date="2013" name="Stand. Genomic Sci.">
        <title>Genomic Encyclopedia of Type Strains, Phase I: The one thousand microbial genomes (KMG-I) project.</title>
        <authorList>
            <person name="Kyrpides N.C."/>
            <person name="Woyke T."/>
            <person name="Eisen J.A."/>
            <person name="Garrity G."/>
            <person name="Lilburn T.G."/>
            <person name="Beck B.J."/>
            <person name="Whitman W.B."/>
            <person name="Hugenholtz P."/>
            <person name="Klenk H.P."/>
        </authorList>
    </citation>
    <scope>NUCLEOTIDE SEQUENCE [LARGE SCALE GENOMIC DNA]</scope>
    <source>
        <strain evidence="1 2">DSM 13484</strain>
    </source>
</reference>
<dbReference type="InterPro" id="IPR058512">
    <property type="entry name" value="DUF8199"/>
</dbReference>
<accession>A0A562SPL1</accession>
<gene>
    <name evidence="1" type="ORF">LX66_5174</name>
</gene>
<name>A0A562SPL1_CHIJA</name>
<evidence type="ECO:0000313" key="2">
    <source>
        <dbReference type="Proteomes" id="UP000316778"/>
    </source>
</evidence>
<evidence type="ECO:0000313" key="1">
    <source>
        <dbReference type="EMBL" id="TWI82600.1"/>
    </source>
</evidence>
<dbReference type="Proteomes" id="UP000316778">
    <property type="component" value="Unassembled WGS sequence"/>
</dbReference>
<dbReference type="EMBL" id="VLLG01000006">
    <property type="protein sequence ID" value="TWI82600.1"/>
    <property type="molecule type" value="Genomic_DNA"/>
</dbReference>
<proteinExistence type="predicted"/>
<dbReference type="NCBIfam" id="NF047658">
    <property type="entry name" value="HYC_CC_PP"/>
    <property type="match status" value="1"/>
</dbReference>
<protein>
    <submittedName>
        <fullName evidence="1">Uncharacterized protein</fullName>
    </submittedName>
</protein>
<dbReference type="Pfam" id="PF26622">
    <property type="entry name" value="DUF8199"/>
    <property type="match status" value="1"/>
</dbReference>
<comment type="caution">
    <text evidence="1">The sequence shown here is derived from an EMBL/GenBank/DDBJ whole genome shotgun (WGS) entry which is preliminary data.</text>
</comment>
<organism evidence="1 2">
    <name type="scientific">Chitinophaga japonensis</name>
    <name type="common">Flexibacter japonensis</name>
    <dbReference type="NCBI Taxonomy" id="104662"/>
    <lineage>
        <taxon>Bacteria</taxon>
        <taxon>Pseudomonadati</taxon>
        <taxon>Bacteroidota</taxon>
        <taxon>Chitinophagia</taxon>
        <taxon>Chitinophagales</taxon>
        <taxon>Chitinophagaceae</taxon>
        <taxon>Chitinophaga</taxon>
    </lineage>
</organism>
<dbReference type="RefSeq" id="WP_407643616.1">
    <property type="nucleotide sequence ID" value="NZ_BAAAFY010000006.1"/>
</dbReference>
<keyword evidence="2" id="KW-1185">Reference proteome</keyword>
<sequence>MQRVCSVILALLYLCFTSGVTIYQHYCMGKLESVSIFHGEDRECSICGMKKHTDASKGCCKDVTLSSGKSDDYHISSHVLATFNTSVIFTPLIFNITVVQVSIQKPSITTYMAHAPPLQKQPLFLQFRNFRI</sequence>
<dbReference type="AlphaFoldDB" id="A0A562SPL1"/>
<dbReference type="InterPro" id="IPR058060">
    <property type="entry name" value="HYC_CC_PP"/>
</dbReference>